<gene>
    <name evidence="1" type="ORF">LLCLJKAH_00043</name>
</gene>
<dbReference type="InterPro" id="IPR045384">
    <property type="entry name" value="DUF6527"/>
</dbReference>
<dbReference type="EMBL" id="LR881104">
    <property type="protein sequence ID" value="CAD5236032.1"/>
    <property type="molecule type" value="Genomic_DNA"/>
</dbReference>
<evidence type="ECO:0000313" key="1">
    <source>
        <dbReference type="EMBL" id="CAD5236032.1"/>
    </source>
</evidence>
<evidence type="ECO:0000313" key="2">
    <source>
        <dbReference type="Proteomes" id="UP000596247"/>
    </source>
</evidence>
<reference evidence="1 2" key="1">
    <citation type="submission" date="2020-09" db="EMBL/GenBank/DDBJ databases">
        <authorList>
            <person name="Jameson E."/>
        </authorList>
    </citation>
    <scope>NUCLEOTIDE SEQUENCE [LARGE SCALE GENOMIC DNA]</scope>
</reference>
<accession>A0A7R8MJA4</accession>
<name>A0A7R8MJA4_9CAUD</name>
<organism evidence="1 2">
    <name type="scientific">Klebsiella phage vB_KvM-Eowyn</name>
    <dbReference type="NCBI Taxonomy" id="2762819"/>
    <lineage>
        <taxon>Viruses</taxon>
        <taxon>Duplodnaviria</taxon>
        <taxon>Heunggongvirae</taxon>
        <taxon>Uroviricota</taxon>
        <taxon>Caudoviricetes</taxon>
        <taxon>Chimalliviridae</taxon>
        <taxon>Eowynvirus</taxon>
        <taxon>Eowynvirus eowyn</taxon>
    </lineage>
</organism>
<dbReference type="Proteomes" id="UP000596247">
    <property type="component" value="Chromosome"/>
</dbReference>
<evidence type="ECO:0008006" key="3">
    <source>
        <dbReference type="Google" id="ProtNLM"/>
    </source>
</evidence>
<protein>
    <recommendedName>
        <fullName evidence="3">Ammonia monooxygenase</fullName>
    </recommendedName>
</protein>
<dbReference type="Pfam" id="PF20137">
    <property type="entry name" value="BubE"/>
    <property type="match status" value="1"/>
</dbReference>
<sequence>MAKVKEFCDATGKMLGYTFMCVGCGYRHQVRAGGTTQPQWLFNGDVDKPTFQPSVLVTWTEPSDNPDEFDNPAKDINKVCHSFITDGKIQYLGDCTHRFAGQTLDLPEVK</sequence>
<proteinExistence type="predicted"/>
<keyword evidence="2" id="KW-1185">Reference proteome</keyword>